<dbReference type="Proteomes" id="UP001311232">
    <property type="component" value="Unassembled WGS sequence"/>
</dbReference>
<protein>
    <recommendedName>
        <fullName evidence="2">H15 domain-containing protein</fullName>
    </recommendedName>
</protein>
<dbReference type="GO" id="GO:0003677">
    <property type="term" value="F:DNA binding"/>
    <property type="evidence" value="ECO:0007669"/>
    <property type="project" value="InterPro"/>
</dbReference>
<name>A0AAV9QSX7_9TELE</name>
<dbReference type="GO" id="GO:0006334">
    <property type="term" value="P:nucleosome assembly"/>
    <property type="evidence" value="ECO:0007669"/>
    <property type="project" value="InterPro"/>
</dbReference>
<dbReference type="Pfam" id="PF00538">
    <property type="entry name" value="Linker_histone"/>
    <property type="match status" value="1"/>
</dbReference>
<dbReference type="Gene3D" id="1.10.10.10">
    <property type="entry name" value="Winged helix-like DNA-binding domain superfamily/Winged helix DNA-binding domain"/>
    <property type="match status" value="1"/>
</dbReference>
<keyword evidence="4" id="KW-1185">Reference proteome</keyword>
<dbReference type="AlphaFoldDB" id="A0AAV9QSX7"/>
<dbReference type="PROSITE" id="PS51504">
    <property type="entry name" value="H15"/>
    <property type="match status" value="1"/>
</dbReference>
<dbReference type="GO" id="GO:0000786">
    <property type="term" value="C:nucleosome"/>
    <property type="evidence" value="ECO:0007669"/>
    <property type="project" value="InterPro"/>
</dbReference>
<feature type="domain" description="H15" evidence="2">
    <location>
        <begin position="29"/>
        <end position="113"/>
    </location>
</feature>
<organism evidence="3 4">
    <name type="scientific">Crenichthys baileyi</name>
    <name type="common">White River springfish</name>
    <dbReference type="NCBI Taxonomy" id="28760"/>
    <lineage>
        <taxon>Eukaryota</taxon>
        <taxon>Metazoa</taxon>
        <taxon>Chordata</taxon>
        <taxon>Craniata</taxon>
        <taxon>Vertebrata</taxon>
        <taxon>Euteleostomi</taxon>
        <taxon>Actinopterygii</taxon>
        <taxon>Neopterygii</taxon>
        <taxon>Teleostei</taxon>
        <taxon>Neoteleostei</taxon>
        <taxon>Acanthomorphata</taxon>
        <taxon>Ovalentaria</taxon>
        <taxon>Atherinomorphae</taxon>
        <taxon>Cyprinodontiformes</taxon>
        <taxon>Goodeidae</taxon>
        <taxon>Crenichthys</taxon>
    </lineage>
</organism>
<feature type="region of interest" description="Disordered" evidence="1">
    <location>
        <begin position="1"/>
        <end position="34"/>
    </location>
</feature>
<reference evidence="3 4" key="1">
    <citation type="submission" date="2021-06" db="EMBL/GenBank/DDBJ databases">
        <authorList>
            <person name="Palmer J.M."/>
        </authorList>
    </citation>
    <scope>NUCLEOTIDE SEQUENCE [LARGE SCALE GENOMIC DNA]</scope>
    <source>
        <strain evidence="3 4">MEX-2019</strain>
        <tissue evidence="3">Muscle</tissue>
    </source>
</reference>
<evidence type="ECO:0000256" key="1">
    <source>
        <dbReference type="SAM" id="MobiDB-lite"/>
    </source>
</evidence>
<dbReference type="InterPro" id="IPR005818">
    <property type="entry name" value="Histone_H1/H5_H15"/>
</dbReference>
<comment type="caution">
    <text evidence="3">The sequence shown here is derived from an EMBL/GenBank/DDBJ whole genome shotgun (WGS) entry which is preliminary data.</text>
</comment>
<sequence length="195" mass="21206">MAEEAPAAAPAKAPAKAPKKKSAPRAKKDGPSLPKLIVAAVADSKERKGMSLAALKKVLAGKGLAKKEPKAPKPAKKVVKKKAPVKAKKPAAKKGPPLPRKPLLRNRSAKKTPKKSPAKKAVKKVVKKSPKKSPPLRSQRLPRSLQPRKREPRSPQRRRPRSKQQLQPALSAPKALFRANTPSPKDMIPKMHHCF</sequence>
<dbReference type="EMBL" id="JAHHUM010002955">
    <property type="protein sequence ID" value="KAK5599222.1"/>
    <property type="molecule type" value="Genomic_DNA"/>
</dbReference>
<proteinExistence type="predicted"/>
<evidence type="ECO:0000313" key="3">
    <source>
        <dbReference type="EMBL" id="KAK5599222.1"/>
    </source>
</evidence>
<accession>A0AAV9QSX7</accession>
<dbReference type="InterPro" id="IPR036390">
    <property type="entry name" value="WH_DNA-bd_sf"/>
</dbReference>
<dbReference type="InterPro" id="IPR036388">
    <property type="entry name" value="WH-like_DNA-bd_sf"/>
</dbReference>
<feature type="compositionally biased region" description="Low complexity" evidence="1">
    <location>
        <begin position="1"/>
        <end position="16"/>
    </location>
</feature>
<feature type="compositionally biased region" description="Basic residues" evidence="1">
    <location>
        <begin position="102"/>
        <end position="131"/>
    </location>
</feature>
<feature type="region of interest" description="Disordered" evidence="1">
    <location>
        <begin position="59"/>
        <end position="195"/>
    </location>
</feature>
<evidence type="ECO:0000259" key="2">
    <source>
        <dbReference type="PROSITE" id="PS51504"/>
    </source>
</evidence>
<evidence type="ECO:0000313" key="4">
    <source>
        <dbReference type="Proteomes" id="UP001311232"/>
    </source>
</evidence>
<feature type="compositionally biased region" description="Basic residues" evidence="1">
    <location>
        <begin position="73"/>
        <end position="92"/>
    </location>
</feature>
<dbReference type="SUPFAM" id="SSF46785">
    <property type="entry name" value="Winged helix' DNA-binding domain"/>
    <property type="match status" value="1"/>
</dbReference>
<gene>
    <name evidence="3" type="ORF">CRENBAI_024264</name>
</gene>